<dbReference type="EC" id="2.7.1.15" evidence="9"/>
<proteinExistence type="inferred from homology"/>
<comment type="pathway">
    <text evidence="9">Carbohydrate metabolism; D-ribose degradation; D-ribose 5-phosphate from beta-D-ribopyranose: step 2/2.</text>
</comment>
<keyword evidence="4 9" id="KW-0418">Kinase</keyword>
<protein>
    <recommendedName>
        <fullName evidence="9">Ribokinase</fullName>
        <shortName evidence="9">RK</shortName>
        <ecNumber evidence="9">2.7.1.15</ecNumber>
    </recommendedName>
</protein>
<dbReference type="SUPFAM" id="SSF53613">
    <property type="entry name" value="Ribokinase-like"/>
    <property type="match status" value="1"/>
</dbReference>
<evidence type="ECO:0000256" key="3">
    <source>
        <dbReference type="ARBA" id="ARBA00022741"/>
    </source>
</evidence>
<dbReference type="InterPro" id="IPR011611">
    <property type="entry name" value="PfkB_dom"/>
</dbReference>
<dbReference type="PANTHER" id="PTHR10584">
    <property type="entry name" value="SUGAR KINASE"/>
    <property type="match status" value="1"/>
</dbReference>
<gene>
    <name evidence="9" type="primary">rbsK</name>
    <name evidence="11" type="ORF">HMPREF1325_0483</name>
</gene>
<dbReference type="AlphaFoldDB" id="U1FK28"/>
<feature type="binding site" evidence="9">
    <location>
        <position position="263"/>
    </location>
    <ligand>
        <name>substrate</name>
    </ligand>
</feature>
<feature type="active site" description="Proton acceptor" evidence="9">
    <location>
        <position position="263"/>
    </location>
</feature>
<evidence type="ECO:0000256" key="2">
    <source>
        <dbReference type="ARBA" id="ARBA00022723"/>
    </source>
</evidence>
<evidence type="ECO:0000256" key="6">
    <source>
        <dbReference type="ARBA" id="ARBA00022842"/>
    </source>
</evidence>
<dbReference type="GO" id="GO:0005737">
    <property type="term" value="C:cytoplasm"/>
    <property type="evidence" value="ECO:0007669"/>
    <property type="project" value="UniProtKB-SubCell"/>
</dbReference>
<dbReference type="PANTHER" id="PTHR10584:SF166">
    <property type="entry name" value="RIBOKINASE"/>
    <property type="match status" value="1"/>
</dbReference>
<dbReference type="eggNOG" id="COG0524">
    <property type="taxonomic scope" value="Bacteria"/>
</dbReference>
<dbReference type="GO" id="GO:0046872">
    <property type="term" value="F:metal ion binding"/>
    <property type="evidence" value="ECO:0007669"/>
    <property type="project" value="UniProtKB-KW"/>
</dbReference>
<feature type="binding site" evidence="9">
    <location>
        <position position="298"/>
    </location>
    <ligand>
        <name>K(+)</name>
        <dbReference type="ChEBI" id="CHEBI:29103"/>
    </ligand>
</feature>
<keyword evidence="3 9" id="KW-0547">Nucleotide-binding</keyword>
<dbReference type="InterPro" id="IPR011877">
    <property type="entry name" value="Ribokinase"/>
</dbReference>
<comment type="subcellular location">
    <subcellularLocation>
        <location evidence="9">Cytoplasm</location>
    </subcellularLocation>
</comment>
<keyword evidence="2 9" id="KW-0479">Metal-binding</keyword>
<dbReference type="InterPro" id="IPR029056">
    <property type="entry name" value="Ribokinase-like"/>
</dbReference>
<keyword evidence="1 9" id="KW-0808">Transferase</keyword>
<comment type="similarity">
    <text evidence="9">Belongs to the carbohydrate kinase PfkB family. Ribokinase subfamily.</text>
</comment>
<dbReference type="InterPro" id="IPR002139">
    <property type="entry name" value="Ribo/fructo_kinase"/>
</dbReference>
<name>U1FK28_TRESO</name>
<accession>U1FK28</accession>
<dbReference type="PRINTS" id="PR00990">
    <property type="entry name" value="RIBOKINASE"/>
</dbReference>
<comment type="caution">
    <text evidence="11">The sequence shown here is derived from an EMBL/GenBank/DDBJ whole genome shotgun (WGS) entry which is preliminary data.</text>
</comment>
<feature type="binding site" evidence="9">
    <location>
        <position position="302"/>
    </location>
    <ligand>
        <name>K(+)</name>
        <dbReference type="ChEBI" id="CHEBI:29103"/>
    </ligand>
</feature>
<evidence type="ECO:0000256" key="7">
    <source>
        <dbReference type="ARBA" id="ARBA00022958"/>
    </source>
</evidence>
<feature type="binding site" evidence="9">
    <location>
        <position position="257"/>
    </location>
    <ligand>
        <name>K(+)</name>
        <dbReference type="ChEBI" id="CHEBI:29103"/>
    </ligand>
</feature>
<dbReference type="HAMAP" id="MF_01987">
    <property type="entry name" value="Ribokinase"/>
    <property type="match status" value="1"/>
</dbReference>
<comment type="activity regulation">
    <text evidence="9">Activated by a monovalent cation that binds near, but not in, the active site. The most likely occupant of the site in vivo is potassium. Ion binding induces a conformational change that may alter substrate affinity.</text>
</comment>
<feature type="binding site" evidence="9">
    <location>
        <begin position="262"/>
        <end position="263"/>
    </location>
    <ligand>
        <name>ATP</name>
        <dbReference type="ChEBI" id="CHEBI:30616"/>
    </ligand>
</feature>
<evidence type="ECO:0000256" key="9">
    <source>
        <dbReference type="HAMAP-Rule" id="MF_01987"/>
    </source>
</evidence>
<comment type="catalytic activity">
    <reaction evidence="9">
        <text>D-ribose + ATP = D-ribose 5-phosphate + ADP + H(+)</text>
        <dbReference type="Rhea" id="RHEA:13697"/>
        <dbReference type="ChEBI" id="CHEBI:15378"/>
        <dbReference type="ChEBI" id="CHEBI:30616"/>
        <dbReference type="ChEBI" id="CHEBI:47013"/>
        <dbReference type="ChEBI" id="CHEBI:78346"/>
        <dbReference type="ChEBI" id="CHEBI:456216"/>
        <dbReference type="EC" id="2.7.1.15"/>
    </reaction>
</comment>
<dbReference type="GO" id="GO:0005524">
    <property type="term" value="F:ATP binding"/>
    <property type="evidence" value="ECO:0007669"/>
    <property type="project" value="UniProtKB-UniRule"/>
</dbReference>
<keyword evidence="5 9" id="KW-0067">ATP-binding</keyword>
<evidence type="ECO:0000256" key="5">
    <source>
        <dbReference type="ARBA" id="ARBA00022840"/>
    </source>
</evidence>
<dbReference type="STRING" id="1125725.HMPREF1325_0483"/>
<dbReference type="Gene3D" id="3.40.1190.20">
    <property type="match status" value="1"/>
</dbReference>
<evidence type="ECO:0000313" key="12">
    <source>
        <dbReference type="Proteomes" id="UP000016412"/>
    </source>
</evidence>
<dbReference type="GO" id="GO:0004747">
    <property type="term" value="F:ribokinase activity"/>
    <property type="evidence" value="ECO:0007669"/>
    <property type="project" value="UniProtKB-UniRule"/>
</dbReference>
<dbReference type="EMBL" id="AUZJ01000048">
    <property type="protein sequence ID" value="ERF60133.1"/>
    <property type="molecule type" value="Genomic_DNA"/>
</dbReference>
<dbReference type="PATRIC" id="fig|1125725.3.peg.1922"/>
<dbReference type="UniPathway" id="UPA00916">
    <property type="reaction ID" value="UER00889"/>
</dbReference>
<keyword evidence="8 9" id="KW-0119">Carbohydrate metabolism</keyword>
<comment type="caution">
    <text evidence="9">Lacks conserved residue(s) required for the propagation of feature annotation.</text>
</comment>
<keyword evidence="6 9" id="KW-0460">Magnesium</keyword>
<comment type="subunit">
    <text evidence="9">Homodimer.</text>
</comment>
<evidence type="ECO:0000256" key="4">
    <source>
        <dbReference type="ARBA" id="ARBA00022777"/>
    </source>
</evidence>
<feature type="binding site" evidence="9">
    <location>
        <position position="293"/>
    </location>
    <ligand>
        <name>K(+)</name>
        <dbReference type="ChEBI" id="CHEBI:29103"/>
    </ligand>
</feature>
<reference evidence="11 12" key="1">
    <citation type="submission" date="2013-08" db="EMBL/GenBank/DDBJ databases">
        <authorList>
            <person name="Durkin A.S."/>
            <person name="Haft D.R."/>
            <person name="McCorrison J."/>
            <person name="Torralba M."/>
            <person name="Gillis M."/>
            <person name="Haft D.H."/>
            <person name="Methe B."/>
            <person name="Sutton G."/>
            <person name="Nelson K.E."/>
        </authorList>
    </citation>
    <scope>NUCLEOTIDE SEQUENCE [LARGE SCALE GENOMIC DNA]</scope>
    <source>
        <strain evidence="11 12">VPI DR56BR1116</strain>
    </source>
</reference>
<feature type="binding site" evidence="9">
    <location>
        <position position="296"/>
    </location>
    <ligand>
        <name>K(+)</name>
        <dbReference type="ChEBI" id="CHEBI:29103"/>
    </ligand>
</feature>
<feature type="binding site" evidence="9">
    <location>
        <position position="259"/>
    </location>
    <ligand>
        <name>K(+)</name>
        <dbReference type="ChEBI" id="CHEBI:29103"/>
    </ligand>
</feature>
<feature type="domain" description="Carbohydrate kinase PfkB" evidence="10">
    <location>
        <begin position="14"/>
        <end position="305"/>
    </location>
</feature>
<evidence type="ECO:0000313" key="11">
    <source>
        <dbReference type="EMBL" id="ERF60133.1"/>
    </source>
</evidence>
<feature type="binding site" evidence="9">
    <location>
        <begin position="231"/>
        <end position="236"/>
    </location>
    <ligand>
        <name>ATP</name>
        <dbReference type="ChEBI" id="CHEBI:30616"/>
    </ligand>
</feature>
<sequence>MCFLFTWFSEDYMKIVNFGSLNIDYVYTVPHFVRPGETLAAVRRDIFPGGKGLNQTTALTRALGKTSGIEICIAGGIGKNDGAILKQAIIDMNVDKALLGEYDAPSGHTFIQVDASGQNSIVYYAGTNKMQTKDFIDGVLSHFSKGDFIIIQNEINMLDYIIEKAHERGLVIFFNPSPFEKSILDLPLHYVDCFLVNEVEAADIAETPLGDGDELLRAVTQKFSSASVVLTLGKHGVAYKDASGTYRHGVYDVDVVDTTAAGDTFTGYFIVCRALGMPVEKALEYASKASSIAVSRKGASPSIPTFDEVERCTLALKK</sequence>
<dbReference type="Proteomes" id="UP000016412">
    <property type="component" value="Unassembled WGS sequence"/>
</dbReference>
<evidence type="ECO:0000256" key="8">
    <source>
        <dbReference type="ARBA" id="ARBA00023277"/>
    </source>
</evidence>
<evidence type="ECO:0000259" key="10">
    <source>
        <dbReference type="Pfam" id="PF00294"/>
    </source>
</evidence>
<comment type="cofactor">
    <cofactor evidence="9">
        <name>Mg(2+)</name>
        <dbReference type="ChEBI" id="CHEBI:18420"/>
    </cofactor>
    <text evidence="9">Requires a divalent cation, most likely magnesium in vivo, as an electrophilic catalyst to aid phosphoryl group transfer. It is the chelate of the metal and the nucleotide that is the actual substrate.</text>
</comment>
<dbReference type="Pfam" id="PF00294">
    <property type="entry name" value="PfkB"/>
    <property type="match status" value="1"/>
</dbReference>
<feature type="binding site" evidence="9">
    <location>
        <begin position="22"/>
        <end position="24"/>
    </location>
    <ligand>
        <name>substrate</name>
    </ligand>
</feature>
<keyword evidence="7 9" id="KW-0630">Potassium</keyword>
<feature type="binding site" evidence="9">
    <location>
        <begin position="50"/>
        <end position="54"/>
    </location>
    <ligand>
        <name>substrate</name>
    </ligand>
</feature>
<feature type="binding site" evidence="9">
    <location>
        <position position="197"/>
    </location>
    <ligand>
        <name>ATP</name>
        <dbReference type="ChEBI" id="CHEBI:30616"/>
    </ligand>
</feature>
<dbReference type="GO" id="GO:0019303">
    <property type="term" value="P:D-ribose catabolic process"/>
    <property type="evidence" value="ECO:0007669"/>
    <property type="project" value="UniProtKB-UniRule"/>
</dbReference>
<evidence type="ECO:0000256" key="1">
    <source>
        <dbReference type="ARBA" id="ARBA00022679"/>
    </source>
</evidence>
<comment type="function">
    <text evidence="9">Catalyzes the phosphorylation of ribose at O-5 in a reaction requiring ATP and magnesium. The resulting D-ribose-5-phosphate can then be used either for sythesis of nucleotides, histidine, and tryptophan, or as a component of the pentose phosphate pathway.</text>
</comment>
<feature type="binding site" evidence="9">
    <location>
        <position position="154"/>
    </location>
    <ligand>
        <name>substrate</name>
    </ligand>
</feature>
<keyword evidence="9" id="KW-0963">Cytoplasm</keyword>
<organism evidence="11 12">
    <name type="scientific">Treponema socranskii subsp. socranskii VPI DR56BR1116 = ATCC 35536</name>
    <dbReference type="NCBI Taxonomy" id="1125725"/>
    <lineage>
        <taxon>Bacteria</taxon>
        <taxon>Pseudomonadati</taxon>
        <taxon>Spirochaetota</taxon>
        <taxon>Spirochaetia</taxon>
        <taxon>Spirochaetales</taxon>
        <taxon>Treponemataceae</taxon>
        <taxon>Treponema</taxon>
    </lineage>
</organism>
<dbReference type="CDD" id="cd01174">
    <property type="entry name" value="ribokinase"/>
    <property type="match status" value="1"/>
</dbReference>